<dbReference type="EMBL" id="FZNN01000005">
    <property type="protein sequence ID" value="SNR43775.1"/>
    <property type="molecule type" value="Genomic_DNA"/>
</dbReference>
<dbReference type="AlphaFoldDB" id="A0A238WB14"/>
<evidence type="ECO:0000313" key="2">
    <source>
        <dbReference type="EMBL" id="SNR43775.1"/>
    </source>
</evidence>
<name>A0A238WB14_9RHOB</name>
<organism evidence="2 3">
    <name type="scientific">Puniceibacterium sediminis</name>
    <dbReference type="NCBI Taxonomy" id="1608407"/>
    <lineage>
        <taxon>Bacteria</taxon>
        <taxon>Pseudomonadati</taxon>
        <taxon>Pseudomonadota</taxon>
        <taxon>Alphaproteobacteria</taxon>
        <taxon>Rhodobacterales</taxon>
        <taxon>Paracoccaceae</taxon>
        <taxon>Puniceibacterium</taxon>
    </lineage>
</organism>
<keyword evidence="3" id="KW-1185">Reference proteome</keyword>
<protein>
    <submittedName>
        <fullName evidence="2">Uncharacterized protein</fullName>
    </submittedName>
</protein>
<evidence type="ECO:0000256" key="1">
    <source>
        <dbReference type="SAM" id="MobiDB-lite"/>
    </source>
</evidence>
<proteinExistence type="predicted"/>
<accession>A0A238WB14</accession>
<gene>
    <name evidence="2" type="ORF">SAMN06265370_10557</name>
</gene>
<sequence length="122" mass="13637">MARLHHRARNGSEARRRAAVIHLPFMQVNNGNPGGFQDMEPVWNAYGFHMADVWQFLWLSQRTPGLVTKVLSRAAPRGMRGDVCRADQPSDGGGGEFGEHLFKRDAQGHVDVVHRDGQAEVH</sequence>
<dbReference type="Proteomes" id="UP000198417">
    <property type="component" value="Unassembled WGS sequence"/>
</dbReference>
<reference evidence="2 3" key="1">
    <citation type="submission" date="2017-06" db="EMBL/GenBank/DDBJ databases">
        <authorList>
            <person name="Kim H.J."/>
            <person name="Triplett B.A."/>
        </authorList>
    </citation>
    <scope>NUCLEOTIDE SEQUENCE [LARGE SCALE GENOMIC DNA]</scope>
    <source>
        <strain evidence="2 3">DSM 29052</strain>
    </source>
</reference>
<feature type="region of interest" description="Disordered" evidence="1">
    <location>
        <begin position="78"/>
        <end position="100"/>
    </location>
</feature>
<evidence type="ECO:0000313" key="3">
    <source>
        <dbReference type="Proteomes" id="UP000198417"/>
    </source>
</evidence>